<reference evidence="2" key="1">
    <citation type="submission" date="2021-01" db="EMBL/GenBank/DDBJ databases">
        <authorList>
            <person name="Corre E."/>
            <person name="Pelletier E."/>
            <person name="Niang G."/>
            <person name="Scheremetjew M."/>
            <person name="Finn R."/>
            <person name="Kale V."/>
            <person name="Holt S."/>
            <person name="Cochrane G."/>
            <person name="Meng A."/>
            <person name="Brown T."/>
            <person name="Cohen L."/>
        </authorList>
    </citation>
    <scope>NUCLEOTIDE SEQUENCE</scope>
    <source>
        <strain evidence="2">CCMP1510</strain>
    </source>
</reference>
<dbReference type="Pfam" id="PF15711">
    <property type="entry name" value="ILEI"/>
    <property type="match status" value="1"/>
</dbReference>
<dbReference type="EMBL" id="HBIJ01008280">
    <property type="protein sequence ID" value="CAE0365108.1"/>
    <property type="molecule type" value="Transcribed_RNA"/>
</dbReference>
<evidence type="ECO:0000259" key="1">
    <source>
        <dbReference type="Pfam" id="PF15711"/>
    </source>
</evidence>
<proteinExistence type="predicted"/>
<dbReference type="InterPro" id="IPR039477">
    <property type="entry name" value="ILEI/PANDER_dom"/>
</dbReference>
<accession>A0A7S3JU69</accession>
<dbReference type="AlphaFoldDB" id="A0A7S3JU69"/>
<gene>
    <name evidence="2" type="ORF">ALAG00032_LOCUS5850</name>
</gene>
<organism evidence="2">
    <name type="scientific">Aureoumbra lagunensis</name>
    <dbReference type="NCBI Taxonomy" id="44058"/>
    <lineage>
        <taxon>Eukaryota</taxon>
        <taxon>Sar</taxon>
        <taxon>Stramenopiles</taxon>
        <taxon>Ochrophyta</taxon>
        <taxon>Pelagophyceae</taxon>
        <taxon>Pelagomonadales</taxon>
        <taxon>Aureoumbra</taxon>
    </lineage>
</organism>
<protein>
    <recommendedName>
        <fullName evidence="1">ILEI/PANDER domain-containing protein</fullName>
    </recommendedName>
</protein>
<dbReference type="PROSITE" id="PS52031">
    <property type="entry name" value="GG_LECTIN"/>
    <property type="match status" value="1"/>
</dbReference>
<sequence>MTSAKFELKKADTAAKYWYEENPKADPQSKLQALEEILCKIQTWPTQVRPNVSPDEKPVTGLVFGAVYVLGGKGMQSSLWTQSCKNLARLCLEACKETIPKINGQAFPFSSIQINYNYAAKKHIDGNNIGPSYIISLGNHQGGELWVGDTFVQDDDGIMRGGGGEAVINCHRTWSLFNGCAEHYTQPFSKLEDKKMQRISLVCFSHSRYNQIPEEVGHELKNLGFNAILSNGEEELDFFKSFRLDKSELSGEALKAYEKIKKERRALRPRDDIGTICVEANGYSMGRGAGFFSIARGAVAKKRRIDAFFAPKSSSNIDKKCVHYELPNKQKNSVSTKDIESTVDDAGLVRIELPKNRTGFWLVEINPKNYAINALERFDVYSKTAEQSSAFARYVDQLPTNTIVCIGITDTAMAATRPLPASIYDSLRKLGGSQHLEPIGYRQPFCFIGAKDLPQGEAHMVLEKTKVIVRLQARVQLNTNTSAAPFICLIDKHTDLFDVTAHITTSCHTTLNEIDEKE</sequence>
<name>A0A7S3JU69_9STRA</name>
<evidence type="ECO:0000313" key="2">
    <source>
        <dbReference type="EMBL" id="CAE0365108.1"/>
    </source>
</evidence>
<feature type="domain" description="ILEI/PANDER" evidence="1">
    <location>
        <begin position="359"/>
        <end position="452"/>
    </location>
</feature>